<feature type="transmembrane region" description="Helical" evidence="6">
    <location>
        <begin position="6"/>
        <end position="30"/>
    </location>
</feature>
<comment type="subcellular location">
    <subcellularLocation>
        <location evidence="1">Cell membrane</location>
        <topology evidence="1">Multi-pass membrane protein</topology>
    </subcellularLocation>
</comment>
<protein>
    <submittedName>
        <fullName evidence="8">Tight adherence protein C</fullName>
    </submittedName>
</protein>
<dbReference type="PANTHER" id="PTHR35007:SF2">
    <property type="entry name" value="PILUS ASSEMBLE PROTEIN"/>
    <property type="match status" value="1"/>
</dbReference>
<evidence type="ECO:0000256" key="1">
    <source>
        <dbReference type="ARBA" id="ARBA00004651"/>
    </source>
</evidence>
<sequence>MNPATTPVVLAATCAAFAVGMAVWLIWTALDPTRRRVRENLRRAGVTLVASADGEGQRDPGFSLASLARRTTPPAIVKTLDRQHALAGRPAAWTVEKLLALKLVWLVAAIVVSTLILLSGPPPLLVLMTLGVSVVGYFLPELLLNSEGTKRNQQIELELADTLDQMMIALEAGLGFDSAMARAAQNGKGPLANELVRTLQDIQMGNSRRQAFEALTVRTTVVDLRRFVRAVIQADAYRVSIAGVLRTQADEMRLKRRQRAEEKAQKIPVKVLAPLMLFILPVIFIVVMGPAAINIVDSFSGM</sequence>
<dbReference type="PANTHER" id="PTHR35007">
    <property type="entry name" value="INTEGRAL MEMBRANE PROTEIN-RELATED"/>
    <property type="match status" value="1"/>
</dbReference>
<evidence type="ECO:0000256" key="4">
    <source>
        <dbReference type="ARBA" id="ARBA00022989"/>
    </source>
</evidence>
<feature type="transmembrane region" description="Helical" evidence="6">
    <location>
        <begin position="124"/>
        <end position="144"/>
    </location>
</feature>
<dbReference type="Pfam" id="PF00482">
    <property type="entry name" value="T2SSF"/>
    <property type="match status" value="1"/>
</dbReference>
<dbReference type="RefSeq" id="WP_258174741.1">
    <property type="nucleotide sequence ID" value="NZ_PVTY01000004.1"/>
</dbReference>
<evidence type="ECO:0000256" key="2">
    <source>
        <dbReference type="ARBA" id="ARBA00022475"/>
    </source>
</evidence>
<evidence type="ECO:0000259" key="7">
    <source>
        <dbReference type="Pfam" id="PF00482"/>
    </source>
</evidence>
<keyword evidence="3 6" id="KW-0812">Transmembrane</keyword>
<evidence type="ECO:0000256" key="3">
    <source>
        <dbReference type="ARBA" id="ARBA00022692"/>
    </source>
</evidence>
<feature type="domain" description="Type II secretion system protein GspF" evidence="7">
    <location>
        <begin position="163"/>
        <end position="288"/>
    </location>
</feature>
<reference evidence="8 9" key="1">
    <citation type="submission" date="2018-03" db="EMBL/GenBank/DDBJ databases">
        <title>Comparative analysis of microorganisms from saline springs in Andes Mountain Range, Colombia.</title>
        <authorList>
            <person name="Rubin E."/>
        </authorList>
    </citation>
    <scope>NUCLEOTIDE SEQUENCE [LARGE SCALE GENOMIC DNA]</scope>
    <source>
        <strain evidence="8 9">CG 35</strain>
    </source>
</reference>
<proteinExistence type="predicted"/>
<organism evidence="8 9">
    <name type="scientific">Nesterenkonia sandarakina</name>
    <dbReference type="NCBI Taxonomy" id="272918"/>
    <lineage>
        <taxon>Bacteria</taxon>
        <taxon>Bacillati</taxon>
        <taxon>Actinomycetota</taxon>
        <taxon>Actinomycetes</taxon>
        <taxon>Micrococcales</taxon>
        <taxon>Micrococcaceae</taxon>
        <taxon>Nesterenkonia</taxon>
    </lineage>
</organism>
<dbReference type="InterPro" id="IPR018076">
    <property type="entry name" value="T2SS_GspF_dom"/>
</dbReference>
<evidence type="ECO:0000256" key="6">
    <source>
        <dbReference type="SAM" id="Phobius"/>
    </source>
</evidence>
<feature type="transmembrane region" description="Helical" evidence="6">
    <location>
        <begin position="271"/>
        <end position="293"/>
    </location>
</feature>
<dbReference type="AlphaFoldDB" id="A0A2T0YQF9"/>
<keyword evidence="2" id="KW-1003">Cell membrane</keyword>
<evidence type="ECO:0000313" key="9">
    <source>
        <dbReference type="Proteomes" id="UP000238217"/>
    </source>
</evidence>
<dbReference type="EMBL" id="PVTY01000004">
    <property type="protein sequence ID" value="PRZ17656.1"/>
    <property type="molecule type" value="Genomic_DNA"/>
</dbReference>
<name>A0A2T0YQF9_9MICC</name>
<evidence type="ECO:0000313" key="8">
    <source>
        <dbReference type="EMBL" id="PRZ17656.1"/>
    </source>
</evidence>
<dbReference type="GO" id="GO:0005886">
    <property type="term" value="C:plasma membrane"/>
    <property type="evidence" value="ECO:0007669"/>
    <property type="project" value="UniProtKB-SubCell"/>
</dbReference>
<keyword evidence="5 6" id="KW-0472">Membrane</keyword>
<feature type="transmembrane region" description="Helical" evidence="6">
    <location>
        <begin position="99"/>
        <end position="118"/>
    </location>
</feature>
<comment type="caution">
    <text evidence="8">The sequence shown here is derived from an EMBL/GenBank/DDBJ whole genome shotgun (WGS) entry which is preliminary data.</text>
</comment>
<gene>
    <name evidence="8" type="ORF">BCL67_1043</name>
</gene>
<keyword evidence="4 6" id="KW-1133">Transmembrane helix</keyword>
<evidence type="ECO:0000256" key="5">
    <source>
        <dbReference type="ARBA" id="ARBA00023136"/>
    </source>
</evidence>
<dbReference type="Proteomes" id="UP000238217">
    <property type="component" value="Unassembled WGS sequence"/>
</dbReference>
<accession>A0A2T0YQF9</accession>
<keyword evidence="9" id="KW-1185">Reference proteome</keyword>